<dbReference type="PANTHER" id="PTHR43000">
    <property type="entry name" value="DTDP-D-GLUCOSE 4,6-DEHYDRATASE-RELATED"/>
    <property type="match status" value="1"/>
</dbReference>
<proteinExistence type="inferred from homology"/>
<dbReference type="PROSITE" id="PS00061">
    <property type="entry name" value="ADH_SHORT"/>
    <property type="match status" value="1"/>
</dbReference>
<sequence length="303" mass="33969">MNVLITGGAGFIGTYVRDLFHKEGHTLYILDNLSTGNEMNINQEDVFLKGDLLDRHSLKMLEPYQIDIIIHLAAQISVPLSVENPIEDMKVNIEGTLNLLEFAKNNGVKKFIFASSAAVYGNTVNVPIREEQELNPDSPYGISKMAGEHYVKTLCQENMIDYVILRFANVFGPKQSEEGEGGVIKIFADQLTKNESPFIYGDGDQTRDFIYVEDVARALTYSIAAESGIYNLSTNTETNINEVFRMISTAMNLPAVTPKYLPARKGDIYRSSLENQKFIDATGWNPIYTVKNAIEKMIGEMRE</sequence>
<dbReference type="Gene3D" id="3.40.50.720">
    <property type="entry name" value="NAD(P)-binding Rossmann-like Domain"/>
    <property type="match status" value="1"/>
</dbReference>
<evidence type="ECO:0000259" key="2">
    <source>
        <dbReference type="Pfam" id="PF01370"/>
    </source>
</evidence>
<gene>
    <name evidence="3" type="ORF">IC621_22600</name>
</gene>
<dbReference type="SUPFAM" id="SSF51735">
    <property type="entry name" value="NAD(P)-binding Rossmann-fold domains"/>
    <property type="match status" value="1"/>
</dbReference>
<dbReference type="InterPro" id="IPR036291">
    <property type="entry name" value="NAD(P)-bd_dom_sf"/>
</dbReference>
<feature type="domain" description="NAD-dependent epimerase/dehydratase" evidence="2">
    <location>
        <begin position="3"/>
        <end position="231"/>
    </location>
</feature>
<evidence type="ECO:0000313" key="3">
    <source>
        <dbReference type="EMBL" id="MBD1382995.1"/>
    </source>
</evidence>
<dbReference type="InterPro" id="IPR001509">
    <property type="entry name" value="Epimerase_deHydtase"/>
</dbReference>
<comment type="similarity">
    <text evidence="1">Belongs to the NAD(P)-dependent epimerase/dehydratase family.</text>
</comment>
<dbReference type="Pfam" id="PF01370">
    <property type="entry name" value="Epimerase"/>
    <property type="match status" value="1"/>
</dbReference>
<dbReference type="Gene3D" id="3.90.25.10">
    <property type="entry name" value="UDP-galactose 4-epimerase, domain 1"/>
    <property type="match status" value="1"/>
</dbReference>
<protein>
    <submittedName>
        <fullName evidence="3">NAD-dependent epimerase/dehydratase family protein</fullName>
    </submittedName>
</protein>
<evidence type="ECO:0000256" key="1">
    <source>
        <dbReference type="ARBA" id="ARBA00007637"/>
    </source>
</evidence>
<dbReference type="Proteomes" id="UP000626844">
    <property type="component" value="Unassembled WGS sequence"/>
</dbReference>
<organism evidence="3 4">
    <name type="scientific">Metabacillus arenae</name>
    <dbReference type="NCBI Taxonomy" id="2771434"/>
    <lineage>
        <taxon>Bacteria</taxon>
        <taxon>Bacillati</taxon>
        <taxon>Bacillota</taxon>
        <taxon>Bacilli</taxon>
        <taxon>Bacillales</taxon>
        <taxon>Bacillaceae</taxon>
        <taxon>Metabacillus</taxon>
    </lineage>
</organism>
<name>A0A926NLP3_9BACI</name>
<dbReference type="InterPro" id="IPR020904">
    <property type="entry name" value="Sc_DH/Rdtase_CS"/>
</dbReference>
<reference evidence="3" key="1">
    <citation type="submission" date="2020-09" db="EMBL/GenBank/DDBJ databases">
        <title>A novel bacterium of genus Bacillus, isolated from South China Sea.</title>
        <authorList>
            <person name="Huang H."/>
            <person name="Mo K."/>
            <person name="Hu Y."/>
        </authorList>
    </citation>
    <scope>NUCLEOTIDE SEQUENCE</scope>
    <source>
        <strain evidence="3">IB182487</strain>
    </source>
</reference>
<accession>A0A926NLP3</accession>
<keyword evidence="4" id="KW-1185">Reference proteome</keyword>
<evidence type="ECO:0000313" key="4">
    <source>
        <dbReference type="Proteomes" id="UP000626844"/>
    </source>
</evidence>
<dbReference type="AlphaFoldDB" id="A0A926NLP3"/>
<comment type="caution">
    <text evidence="3">The sequence shown here is derived from an EMBL/GenBank/DDBJ whole genome shotgun (WGS) entry which is preliminary data.</text>
</comment>
<dbReference type="RefSeq" id="WP_191161729.1">
    <property type="nucleotide sequence ID" value="NZ_JACXAI010000041.1"/>
</dbReference>
<dbReference type="EMBL" id="JACXAI010000041">
    <property type="protein sequence ID" value="MBD1382995.1"/>
    <property type="molecule type" value="Genomic_DNA"/>
</dbReference>